<dbReference type="BioCyc" id="ESIR657319:G136K-574-MONOMER"/>
<reference evidence="1 2" key="1">
    <citation type="submission" date="2010-03" db="EMBL/GenBank/DDBJ databases">
        <title>The genome sequence of Eubacterium siraeum 70/3.</title>
        <authorList>
            <consortium name="metaHIT consortium -- http://www.metahit.eu/"/>
            <person name="Pajon A."/>
            <person name="Turner K."/>
            <person name="Parkhill J."/>
            <person name="Duncan S."/>
            <person name="Flint H."/>
        </authorList>
    </citation>
    <scope>NUCLEOTIDE SEQUENCE [LARGE SCALE GENOMIC DNA]</scope>
    <source>
        <strain evidence="1 2">70/3</strain>
    </source>
</reference>
<dbReference type="PATRIC" id="fig|657319.3.peg.925"/>
<organism evidence="1 2">
    <name type="scientific">[Eubacterium] siraeum 70/3</name>
    <dbReference type="NCBI Taxonomy" id="657319"/>
    <lineage>
        <taxon>Bacteria</taxon>
        <taxon>Bacillati</taxon>
        <taxon>Bacillota</taxon>
        <taxon>Clostridia</taxon>
        <taxon>Eubacteriales</taxon>
        <taxon>Oscillospiraceae</taxon>
        <taxon>Oscillospiraceae incertae sedis</taxon>
    </lineage>
</organism>
<evidence type="ECO:0000313" key="2">
    <source>
        <dbReference type="Proteomes" id="UP000008803"/>
    </source>
</evidence>
<dbReference type="KEGG" id="esu:EUS_06720"/>
<reference evidence="1 2" key="2">
    <citation type="submission" date="2010-03" db="EMBL/GenBank/DDBJ databases">
        <authorList>
            <person name="Pajon A."/>
        </authorList>
    </citation>
    <scope>NUCLEOTIDE SEQUENCE [LARGE SCALE GENOMIC DNA]</scope>
    <source>
        <strain evidence="1 2">70/3</strain>
    </source>
</reference>
<dbReference type="AlphaFoldDB" id="D4JS69"/>
<evidence type="ECO:0000313" key="1">
    <source>
        <dbReference type="EMBL" id="CBK95938.1"/>
    </source>
</evidence>
<proteinExistence type="predicted"/>
<protein>
    <submittedName>
        <fullName evidence="1">Uncharacterized protein</fullName>
    </submittedName>
</protein>
<dbReference type="EMBL" id="FP929044">
    <property type="protein sequence ID" value="CBK95938.1"/>
    <property type="molecule type" value="Genomic_DNA"/>
</dbReference>
<accession>D4JS69</accession>
<gene>
    <name evidence="1" type="ORF">EUS_06720</name>
</gene>
<dbReference type="Proteomes" id="UP000008803">
    <property type="component" value="Chromosome"/>
</dbReference>
<dbReference type="HOGENOM" id="CLU_2259579_0_0_9"/>
<name>D4JS69_9FIRM</name>
<sequence length="103" mass="12343">MTKSEKDKFLRLSTLCRAPEKTVLYWLVNDMIVNEKPPEIFFKITRLLLRLQTNVDHIWLGRSNLSETTKHKYHRFSKELNDRDCEITFKGLFAEAHYGENRK</sequence>